<dbReference type="RefSeq" id="WP_251713410.1">
    <property type="nucleotide sequence ID" value="NZ_JBCLSQ010000015.1"/>
</dbReference>
<evidence type="ECO:0000313" key="2">
    <source>
        <dbReference type="EMBL" id="MEY8538170.1"/>
    </source>
</evidence>
<sequence>MKKSKEDLLDKFDFNNWDEDLQYVVLFIFMITGAIVYVMTYPVRIIKKMQL</sequence>
<proteinExistence type="predicted"/>
<keyword evidence="3" id="KW-1185">Reference proteome</keyword>
<evidence type="ECO:0000256" key="1">
    <source>
        <dbReference type="SAM" id="Phobius"/>
    </source>
</evidence>
<gene>
    <name evidence="2" type="ORF">AALM99_06915</name>
</gene>
<comment type="caution">
    <text evidence="2">The sequence shown here is derived from an EMBL/GenBank/DDBJ whole genome shotgun (WGS) entry which is preliminary data.</text>
</comment>
<feature type="transmembrane region" description="Helical" evidence="1">
    <location>
        <begin position="20"/>
        <end position="41"/>
    </location>
</feature>
<reference evidence="2 3" key="1">
    <citation type="submission" date="2024-03" db="EMBL/GenBank/DDBJ databases">
        <title>Mouse gut bacterial collection (mGBC) of GemPharmatech.</title>
        <authorList>
            <person name="He Y."/>
            <person name="Dong L."/>
            <person name="Wu D."/>
            <person name="Gao X."/>
            <person name="Lin Z."/>
        </authorList>
    </citation>
    <scope>NUCLEOTIDE SEQUENCE [LARGE SCALE GENOMIC DNA]</scope>
    <source>
        <strain evidence="2 3">20-218</strain>
    </source>
</reference>
<keyword evidence="1" id="KW-1133">Transmembrane helix</keyword>
<keyword evidence="1" id="KW-0812">Transmembrane</keyword>
<dbReference type="EMBL" id="JBCLSQ010000015">
    <property type="protein sequence ID" value="MEY8538170.1"/>
    <property type="molecule type" value="Genomic_DNA"/>
</dbReference>
<keyword evidence="1" id="KW-0472">Membrane</keyword>
<organism evidence="2 3">
    <name type="scientific">Lactococcus muris</name>
    <dbReference type="NCBI Taxonomy" id="2941330"/>
    <lineage>
        <taxon>Bacteria</taxon>
        <taxon>Bacillati</taxon>
        <taxon>Bacillota</taxon>
        <taxon>Bacilli</taxon>
        <taxon>Lactobacillales</taxon>
        <taxon>Streptococcaceae</taxon>
        <taxon>Lactococcus</taxon>
    </lineage>
</organism>
<name>A0ABV4D9T9_9LACT</name>
<evidence type="ECO:0000313" key="3">
    <source>
        <dbReference type="Proteomes" id="UP001565242"/>
    </source>
</evidence>
<dbReference type="Proteomes" id="UP001565242">
    <property type="component" value="Unassembled WGS sequence"/>
</dbReference>
<protein>
    <submittedName>
        <fullName evidence="2">Uncharacterized protein</fullName>
    </submittedName>
</protein>
<accession>A0ABV4D9T9</accession>